<keyword evidence="2" id="KW-0812">Transmembrane</keyword>
<gene>
    <name evidence="3" type="ORF">EDD31_0100</name>
</gene>
<dbReference type="Proteomes" id="UP000280668">
    <property type="component" value="Unassembled WGS sequence"/>
</dbReference>
<feature type="compositionally biased region" description="Polar residues" evidence="1">
    <location>
        <begin position="1"/>
        <end position="10"/>
    </location>
</feature>
<feature type="region of interest" description="Disordered" evidence="1">
    <location>
        <begin position="1"/>
        <end position="45"/>
    </location>
</feature>
<feature type="transmembrane region" description="Helical" evidence="2">
    <location>
        <begin position="110"/>
        <end position="131"/>
    </location>
</feature>
<keyword evidence="4" id="KW-1185">Reference proteome</keyword>
<accession>A0A3N2B9F0</accession>
<sequence>MESGGSSARSVRTWKSEAMSTSSPEPENQRGDPDRTDPQRPEPEIVSGEPEILEGAASGPSVAGQALNQLVPMLVRLARPPGLILLLAASVTVLLLGVLGWLYGSGGTQWTAWVPLALAVILAIPVVVFGMRRARLNRRTRGLQLTVRSGVTVLVKRPGEGKSAREDGSLSGIDPQREREHLEAARAELRVRQARFLPRFEAAQRAARALAGGGDHAPYLRDDLRVTLLALVGTVLAIPTATVAALITGILLGVRSAPL</sequence>
<proteinExistence type="predicted"/>
<evidence type="ECO:0000256" key="1">
    <source>
        <dbReference type="SAM" id="MobiDB-lite"/>
    </source>
</evidence>
<evidence type="ECO:0000313" key="4">
    <source>
        <dbReference type="Proteomes" id="UP000280668"/>
    </source>
</evidence>
<evidence type="ECO:0000256" key="2">
    <source>
        <dbReference type="SAM" id="Phobius"/>
    </source>
</evidence>
<feature type="transmembrane region" description="Helical" evidence="2">
    <location>
        <begin position="83"/>
        <end position="104"/>
    </location>
</feature>
<keyword evidence="2" id="KW-0472">Membrane</keyword>
<dbReference type="EMBL" id="RKHK01000001">
    <property type="protein sequence ID" value="ROR71762.1"/>
    <property type="molecule type" value="Genomic_DNA"/>
</dbReference>
<name>A0A3N2B9F0_9MICO</name>
<protein>
    <submittedName>
        <fullName evidence="3">Uncharacterized protein</fullName>
    </submittedName>
</protein>
<evidence type="ECO:0000313" key="3">
    <source>
        <dbReference type="EMBL" id="ROR71762.1"/>
    </source>
</evidence>
<dbReference type="AlphaFoldDB" id="A0A3N2B9F0"/>
<organism evidence="3 4">
    <name type="scientific">Bogoriella caseilytica</name>
    <dbReference type="NCBI Taxonomy" id="56055"/>
    <lineage>
        <taxon>Bacteria</taxon>
        <taxon>Bacillati</taxon>
        <taxon>Actinomycetota</taxon>
        <taxon>Actinomycetes</taxon>
        <taxon>Micrococcales</taxon>
        <taxon>Bogoriellaceae</taxon>
        <taxon>Bogoriella</taxon>
    </lineage>
</organism>
<comment type="caution">
    <text evidence="3">The sequence shown here is derived from an EMBL/GenBank/DDBJ whole genome shotgun (WGS) entry which is preliminary data.</text>
</comment>
<feature type="compositionally biased region" description="Basic and acidic residues" evidence="1">
    <location>
        <begin position="27"/>
        <end position="43"/>
    </location>
</feature>
<feature type="transmembrane region" description="Helical" evidence="2">
    <location>
        <begin position="228"/>
        <end position="254"/>
    </location>
</feature>
<reference evidence="3 4" key="1">
    <citation type="submission" date="2018-11" db="EMBL/GenBank/DDBJ databases">
        <title>Sequencing the genomes of 1000 actinobacteria strains.</title>
        <authorList>
            <person name="Klenk H.-P."/>
        </authorList>
    </citation>
    <scope>NUCLEOTIDE SEQUENCE [LARGE SCALE GENOMIC DNA]</scope>
    <source>
        <strain evidence="3 4">DSM 11294</strain>
    </source>
</reference>
<keyword evidence="2" id="KW-1133">Transmembrane helix</keyword>